<evidence type="ECO:0000256" key="1">
    <source>
        <dbReference type="ARBA" id="ARBA00001974"/>
    </source>
</evidence>
<sequence length="555" mass="61304">MHISRSICLVLTTSFTVQLSSAYVAQPRQIDSEKCTQSTVAILGGGMAGVAAAQALVNASIDDFVIIEYRDTLGGRVWHTDFGADQNGKPYVVEFGANWLQGVGSNVTENPVWTLAQKHKLKNTYSNYDNILTYDETGYTDYRDILAEYAQASKIASREAGRILSENLQDQTARSGLALAGWRPRKDDMKAQAVEWWNWDWEAASSPETSSFVFGIAGENLTFNQFGPANHLVLDPRGYNHLITAEAATFLTPNDPRLHLNTPITHISHSPSGVTTHTANSTCHTAAYAICTFSLGVLQNSAVTFSPPLPPWKQTSIHKFNMNTYTKLFLQFPYTFWPTSSEFLLYASPSSRGLFPVFQSLSSPSFLPNSSILFATVVADHAYRVERQSLSQTKSDIMSILRQMFPDIDVPEPVAFTYPRWSTEPWSLGSYSNWPAGTTLEMHQNLRANVDRLWFAGEATSAPYFGFLHGAWFEGRDAGREVADLLLGRGCEEEGSMKKGRGKGRKGDGEGGCGQRTHYEVLHGTTPAEAYSGLNGWPGGLDLSRSEDGKEREDL</sequence>
<dbReference type="OrthoDB" id="7777654at2759"/>
<dbReference type="InterPro" id="IPR050281">
    <property type="entry name" value="Flavin_monoamine_oxidase"/>
</dbReference>
<dbReference type="InterPro" id="IPR036188">
    <property type="entry name" value="FAD/NAD-bd_sf"/>
</dbReference>
<dbReference type="RefSeq" id="XP_024704628.1">
    <property type="nucleotide sequence ID" value="XM_024854720.1"/>
</dbReference>
<feature type="region of interest" description="Disordered" evidence="4">
    <location>
        <begin position="494"/>
        <end position="516"/>
    </location>
</feature>
<proteinExistence type="inferred from homology"/>
<dbReference type="SUPFAM" id="SSF51905">
    <property type="entry name" value="FAD/NAD(P)-binding domain"/>
    <property type="match status" value="1"/>
</dbReference>
<dbReference type="Gene3D" id="3.50.50.60">
    <property type="entry name" value="FAD/NAD(P)-binding domain"/>
    <property type="match status" value="1"/>
</dbReference>
<gene>
    <name evidence="7" type="ORF">P170DRAFT_509895</name>
</gene>
<dbReference type="GO" id="GO:0016491">
    <property type="term" value="F:oxidoreductase activity"/>
    <property type="evidence" value="ECO:0007669"/>
    <property type="project" value="UniProtKB-KW"/>
</dbReference>
<comment type="caution">
    <text evidence="7">The sequence shown here is derived from an EMBL/GenBank/DDBJ whole genome shotgun (WGS) entry which is preliminary data.</text>
</comment>
<dbReference type="PANTHER" id="PTHR10742:SF313">
    <property type="entry name" value="AMINE OXIDASE"/>
    <property type="match status" value="1"/>
</dbReference>
<comment type="similarity">
    <text evidence="3">Belongs to the flavin monoamine oxidase family.</text>
</comment>
<dbReference type="AlphaFoldDB" id="A0A2I2G8W0"/>
<feature type="signal peptide" evidence="5">
    <location>
        <begin position="1"/>
        <end position="22"/>
    </location>
</feature>
<feature type="region of interest" description="Disordered" evidence="4">
    <location>
        <begin position="530"/>
        <end position="555"/>
    </location>
</feature>
<dbReference type="PANTHER" id="PTHR10742">
    <property type="entry name" value="FLAVIN MONOAMINE OXIDASE"/>
    <property type="match status" value="1"/>
</dbReference>
<protein>
    <recommendedName>
        <fullName evidence="3">Amine oxidase</fullName>
        <ecNumber evidence="3">1.4.3.-</ecNumber>
    </recommendedName>
</protein>
<dbReference type="SUPFAM" id="SSF54373">
    <property type="entry name" value="FAD-linked reductases, C-terminal domain"/>
    <property type="match status" value="1"/>
</dbReference>
<dbReference type="InterPro" id="IPR002937">
    <property type="entry name" value="Amino_oxidase"/>
</dbReference>
<keyword evidence="8" id="KW-1185">Reference proteome</keyword>
<evidence type="ECO:0000259" key="6">
    <source>
        <dbReference type="Pfam" id="PF01593"/>
    </source>
</evidence>
<dbReference type="EMBL" id="MSFO01000004">
    <property type="protein sequence ID" value="PLB49326.1"/>
    <property type="molecule type" value="Genomic_DNA"/>
</dbReference>
<keyword evidence="2 3" id="KW-0560">Oxidoreductase</keyword>
<keyword evidence="3" id="KW-0285">Flavoprotein</keyword>
<evidence type="ECO:0000256" key="3">
    <source>
        <dbReference type="RuleBase" id="RU362067"/>
    </source>
</evidence>
<dbReference type="InterPro" id="IPR001613">
    <property type="entry name" value="Flavin_amine_oxidase"/>
</dbReference>
<keyword evidence="5" id="KW-0732">Signal</keyword>
<evidence type="ECO:0000256" key="2">
    <source>
        <dbReference type="ARBA" id="ARBA00023002"/>
    </source>
</evidence>
<dbReference type="GeneID" id="36562426"/>
<dbReference type="Pfam" id="PF01593">
    <property type="entry name" value="Amino_oxidase"/>
    <property type="match status" value="1"/>
</dbReference>
<dbReference type="GO" id="GO:0006598">
    <property type="term" value="P:polyamine catabolic process"/>
    <property type="evidence" value="ECO:0007669"/>
    <property type="project" value="TreeGrafter"/>
</dbReference>
<accession>A0A2I2G8W0</accession>
<feature type="chain" id="PRO_5014144795" description="Amine oxidase" evidence="5">
    <location>
        <begin position="23"/>
        <end position="555"/>
    </location>
</feature>
<evidence type="ECO:0000313" key="8">
    <source>
        <dbReference type="Proteomes" id="UP000234275"/>
    </source>
</evidence>
<dbReference type="PRINTS" id="PR00757">
    <property type="entry name" value="AMINEOXDASEF"/>
</dbReference>
<dbReference type="STRING" id="1392250.A0A2I2G8W0"/>
<feature type="compositionally biased region" description="Basic and acidic residues" evidence="4">
    <location>
        <begin position="544"/>
        <end position="555"/>
    </location>
</feature>
<dbReference type="VEuPathDB" id="FungiDB:P170DRAFT_509895"/>
<dbReference type="Proteomes" id="UP000234275">
    <property type="component" value="Unassembled WGS sequence"/>
</dbReference>
<comment type="cofactor">
    <cofactor evidence="1 3">
        <name>FAD</name>
        <dbReference type="ChEBI" id="CHEBI:57692"/>
    </cofactor>
</comment>
<keyword evidence="3" id="KW-0274">FAD</keyword>
<dbReference type="Gene3D" id="3.90.660.10">
    <property type="match status" value="1"/>
</dbReference>
<organism evidence="7 8">
    <name type="scientific">Aspergillus steynii IBT 23096</name>
    <dbReference type="NCBI Taxonomy" id="1392250"/>
    <lineage>
        <taxon>Eukaryota</taxon>
        <taxon>Fungi</taxon>
        <taxon>Dikarya</taxon>
        <taxon>Ascomycota</taxon>
        <taxon>Pezizomycotina</taxon>
        <taxon>Eurotiomycetes</taxon>
        <taxon>Eurotiomycetidae</taxon>
        <taxon>Eurotiales</taxon>
        <taxon>Aspergillaceae</taxon>
        <taxon>Aspergillus</taxon>
        <taxon>Aspergillus subgen. Circumdati</taxon>
    </lineage>
</organism>
<reference evidence="7 8" key="1">
    <citation type="submission" date="2016-12" db="EMBL/GenBank/DDBJ databases">
        <title>The genomes of Aspergillus section Nigri reveals drivers in fungal speciation.</title>
        <authorList>
            <consortium name="DOE Joint Genome Institute"/>
            <person name="Vesth T.C."/>
            <person name="Nybo J."/>
            <person name="Theobald S."/>
            <person name="Brandl J."/>
            <person name="Frisvad J.C."/>
            <person name="Nielsen K.F."/>
            <person name="Lyhne E.K."/>
            <person name="Kogle M.E."/>
            <person name="Kuo A."/>
            <person name="Riley R."/>
            <person name="Clum A."/>
            <person name="Nolan M."/>
            <person name="Lipzen A."/>
            <person name="Salamov A."/>
            <person name="Henrissat B."/>
            <person name="Wiebenga A."/>
            <person name="De Vries R.P."/>
            <person name="Grigoriev I.V."/>
            <person name="Mortensen U.H."/>
            <person name="Andersen M.R."/>
            <person name="Baker S.E."/>
        </authorList>
    </citation>
    <scope>NUCLEOTIDE SEQUENCE [LARGE SCALE GENOMIC DNA]</scope>
    <source>
        <strain evidence="7 8">IBT 23096</strain>
    </source>
</reference>
<evidence type="ECO:0000256" key="4">
    <source>
        <dbReference type="SAM" id="MobiDB-lite"/>
    </source>
</evidence>
<evidence type="ECO:0000313" key="7">
    <source>
        <dbReference type="EMBL" id="PLB49326.1"/>
    </source>
</evidence>
<name>A0A2I2G8W0_9EURO</name>
<feature type="domain" description="Amine oxidase" evidence="6">
    <location>
        <begin position="47"/>
        <end position="482"/>
    </location>
</feature>
<dbReference type="EC" id="1.4.3.-" evidence="3"/>
<evidence type="ECO:0000256" key="5">
    <source>
        <dbReference type="SAM" id="SignalP"/>
    </source>
</evidence>